<protein>
    <recommendedName>
        <fullName evidence="5">Chromosome partition protein Smc</fullName>
    </recommendedName>
</protein>
<keyword evidence="4" id="KW-1185">Reference proteome</keyword>
<feature type="region of interest" description="Disordered" evidence="1">
    <location>
        <begin position="40"/>
        <end position="68"/>
    </location>
</feature>
<evidence type="ECO:0000256" key="1">
    <source>
        <dbReference type="SAM" id="MobiDB-lite"/>
    </source>
</evidence>
<evidence type="ECO:0000313" key="4">
    <source>
        <dbReference type="Proteomes" id="UP001589607"/>
    </source>
</evidence>
<organism evidence="3 4">
    <name type="scientific">Flavobacterium jumunjinense</name>
    <dbReference type="NCBI Taxonomy" id="998845"/>
    <lineage>
        <taxon>Bacteria</taxon>
        <taxon>Pseudomonadati</taxon>
        <taxon>Bacteroidota</taxon>
        <taxon>Flavobacteriia</taxon>
        <taxon>Flavobacteriales</taxon>
        <taxon>Flavobacteriaceae</taxon>
        <taxon>Flavobacterium</taxon>
    </lineage>
</organism>
<keyword evidence="2" id="KW-0472">Membrane</keyword>
<dbReference type="EMBL" id="JBHMEY010000054">
    <property type="protein sequence ID" value="MFB9097473.1"/>
    <property type="molecule type" value="Genomic_DNA"/>
</dbReference>
<name>A0ABV5GQ37_9FLAO</name>
<evidence type="ECO:0000313" key="3">
    <source>
        <dbReference type="EMBL" id="MFB9097473.1"/>
    </source>
</evidence>
<feature type="transmembrane region" description="Helical" evidence="2">
    <location>
        <begin position="343"/>
        <end position="362"/>
    </location>
</feature>
<proteinExistence type="predicted"/>
<gene>
    <name evidence="3" type="ORF">ACFFVF_13175</name>
</gene>
<evidence type="ECO:0000256" key="2">
    <source>
        <dbReference type="SAM" id="Phobius"/>
    </source>
</evidence>
<keyword evidence="2" id="KW-0812">Transmembrane</keyword>
<reference evidence="3 4" key="1">
    <citation type="submission" date="2024-09" db="EMBL/GenBank/DDBJ databases">
        <authorList>
            <person name="Sun Q."/>
            <person name="Mori K."/>
        </authorList>
    </citation>
    <scope>NUCLEOTIDE SEQUENCE [LARGE SCALE GENOMIC DNA]</scope>
    <source>
        <strain evidence="3 4">CECT 7955</strain>
    </source>
</reference>
<sequence length="500" mass="57434">MGLFDNNNKELDSKIKNLDKFQQKLSSSLSQVNSTISQLKKDLEDSTKRSPDYEKEARQASKKTSEFRNRANETLEKVEIILDNCNTFQKDINIVKSEIDSVYIKVKTSLENFNTENDEIEKLSSSIKSRIDGVQKNIDLFEETIQNHPDLENEIIDLETSISLIKENESKSTQLVKSITNRKIELETLYNEILGYEEKDDETDDIIQIVGIKYELEHSLDGLEKKTSSFKKSFDILEKETIENVNNLLKINSEKVNSQIQDWEVKYKKLNTEIEELLPKALTAGLSHAFSEKKEVEDKSYDKHKRQFRIGIIGMIAVSLIPFIISLVTIFGHDTLDIIINRTPKLVIAILPLYIPVLWLSISSSKKMNLSKRLIEEYTHKEVLSKTYEGLSKQVQNIEEESISKELRIKLLQDFLQMYSENPGKLISDYNNSDHPIMELLENSNKLNRTISKLENIPGLNKVANLLEKKSDKKLEQATDAIEKGLDKAIGLNKSKETNE</sequence>
<dbReference type="RefSeq" id="WP_236453168.1">
    <property type="nucleotide sequence ID" value="NZ_CBCSGE010000026.1"/>
</dbReference>
<comment type="caution">
    <text evidence="3">The sequence shown here is derived from an EMBL/GenBank/DDBJ whole genome shotgun (WGS) entry which is preliminary data.</text>
</comment>
<dbReference type="Proteomes" id="UP001589607">
    <property type="component" value="Unassembled WGS sequence"/>
</dbReference>
<keyword evidence="2" id="KW-1133">Transmembrane helix</keyword>
<accession>A0ABV5GQ37</accession>
<evidence type="ECO:0008006" key="5">
    <source>
        <dbReference type="Google" id="ProtNLM"/>
    </source>
</evidence>
<feature type="transmembrane region" description="Helical" evidence="2">
    <location>
        <begin position="308"/>
        <end position="331"/>
    </location>
</feature>